<comment type="pathway">
    <text evidence="1">Ketone degradation; acetoin degradation.</text>
</comment>
<feature type="domain" description="Histone deacetylase" evidence="4">
    <location>
        <begin position="22"/>
        <end position="320"/>
    </location>
</feature>
<dbReference type="InterPro" id="IPR023801">
    <property type="entry name" value="His_deacetylse_dom"/>
</dbReference>
<evidence type="ECO:0000259" key="4">
    <source>
        <dbReference type="Pfam" id="PF00850"/>
    </source>
</evidence>
<proteinExistence type="predicted"/>
<dbReference type="InterPro" id="IPR037138">
    <property type="entry name" value="His_deacetylse_dom_sf"/>
</dbReference>
<keyword evidence="3" id="KW-0006">Acetoin catabolism</keyword>
<dbReference type="PANTHER" id="PTHR10625">
    <property type="entry name" value="HISTONE DEACETYLASE HDAC1-RELATED"/>
    <property type="match status" value="1"/>
</dbReference>
<evidence type="ECO:0000313" key="5">
    <source>
        <dbReference type="EMBL" id="CAB4939497.1"/>
    </source>
</evidence>
<sequence length="398" mass="42692">MSERVRVVWDEQLRGYDFGAGHPLAPIRVQLAMRLAADFGLLEAPHVTLGPPERSITRAELLRVHGADFVAAVERAGLDPSVRELDFGLGTDDVPTFLGMHEASMGVCSATMAAAQSVLELGFDHAVNLAGGLHHAMPNAASGFCVYNDLGVAIAWLLDQGLERIAYVDVDVHHGDGVQAMFYDDPRVMTVSLHESGRTLFPGTGFASEIGGRGAEGTAVNVALPAGTGDTGWLRAFEAVVPPVLEAFAPQIIVSQQGCDSHVDDPLAHLALTIDGQRRSYEMIHRLAHQLCAGRWVVVGGGGYEWVDVVPRAWTHLVAEVVGMPIEPITQTPQSFRDFVAEVAGRPAPARMTDGAEPSVRTFESGYDPDDSVDRAILATREAVFPHLGLHADPFSPF</sequence>
<dbReference type="AlphaFoldDB" id="A0A6J7J9V1"/>
<dbReference type="InterPro" id="IPR003085">
    <property type="entry name" value="AcuC"/>
</dbReference>
<dbReference type="GO" id="GO:0040029">
    <property type="term" value="P:epigenetic regulation of gene expression"/>
    <property type="evidence" value="ECO:0007669"/>
    <property type="project" value="TreeGrafter"/>
</dbReference>
<gene>
    <name evidence="5" type="ORF">UFOPK3773_00764</name>
</gene>
<dbReference type="SUPFAM" id="SSF52768">
    <property type="entry name" value="Arginase/deacetylase"/>
    <property type="match status" value="1"/>
</dbReference>
<dbReference type="GO" id="GO:0004407">
    <property type="term" value="F:histone deacetylase activity"/>
    <property type="evidence" value="ECO:0007669"/>
    <property type="project" value="TreeGrafter"/>
</dbReference>
<dbReference type="InterPro" id="IPR023696">
    <property type="entry name" value="Ureohydrolase_dom_sf"/>
</dbReference>
<evidence type="ECO:0000256" key="2">
    <source>
        <dbReference type="ARBA" id="ARBA00020218"/>
    </source>
</evidence>
<dbReference type="Pfam" id="PF00850">
    <property type="entry name" value="Hist_deacetyl"/>
    <property type="match status" value="1"/>
</dbReference>
<dbReference type="GO" id="GO:0045150">
    <property type="term" value="P:acetoin catabolic process"/>
    <property type="evidence" value="ECO:0007669"/>
    <property type="project" value="UniProtKB-UniPathway"/>
</dbReference>
<evidence type="ECO:0000256" key="1">
    <source>
        <dbReference type="ARBA" id="ARBA00005101"/>
    </source>
</evidence>
<dbReference type="InterPro" id="IPR000286">
    <property type="entry name" value="HDACs"/>
</dbReference>
<reference evidence="5" key="1">
    <citation type="submission" date="2020-05" db="EMBL/GenBank/DDBJ databases">
        <authorList>
            <person name="Chiriac C."/>
            <person name="Salcher M."/>
            <person name="Ghai R."/>
            <person name="Kavagutti S V."/>
        </authorList>
    </citation>
    <scope>NUCLEOTIDE SEQUENCE</scope>
</reference>
<dbReference type="EMBL" id="CAFBNF010000063">
    <property type="protein sequence ID" value="CAB4939497.1"/>
    <property type="molecule type" value="Genomic_DNA"/>
</dbReference>
<protein>
    <recommendedName>
        <fullName evidence="2">Acetoin utilization protein AcuC</fullName>
    </recommendedName>
</protein>
<evidence type="ECO:0000256" key="3">
    <source>
        <dbReference type="ARBA" id="ARBA00022627"/>
    </source>
</evidence>
<organism evidence="5">
    <name type="scientific">freshwater metagenome</name>
    <dbReference type="NCBI Taxonomy" id="449393"/>
    <lineage>
        <taxon>unclassified sequences</taxon>
        <taxon>metagenomes</taxon>
        <taxon>ecological metagenomes</taxon>
    </lineage>
</organism>
<accession>A0A6J7J9V1</accession>
<dbReference type="UniPathway" id="UPA00040"/>
<dbReference type="PANTHER" id="PTHR10625:SF10">
    <property type="entry name" value="HISTONE DEACETYLASE HDAC1"/>
    <property type="match status" value="1"/>
</dbReference>
<dbReference type="Gene3D" id="3.40.800.20">
    <property type="entry name" value="Histone deacetylase domain"/>
    <property type="match status" value="1"/>
</dbReference>
<name>A0A6J7J9V1_9ZZZZ</name>
<dbReference type="CDD" id="cd09994">
    <property type="entry name" value="HDAC_AcuC_like"/>
    <property type="match status" value="1"/>
</dbReference>
<dbReference type="PRINTS" id="PR01270">
    <property type="entry name" value="HDASUPER"/>
</dbReference>